<evidence type="ECO:0000313" key="2">
    <source>
        <dbReference type="Proteomes" id="UP001320706"/>
    </source>
</evidence>
<evidence type="ECO:0000313" key="1">
    <source>
        <dbReference type="EMBL" id="KAK8206628.1"/>
    </source>
</evidence>
<proteinExistence type="predicted"/>
<name>A0ACC3SD10_9PEZI</name>
<gene>
    <name evidence="1" type="ORF">M8818_004462</name>
</gene>
<sequence>MRSRDELGLAELGQLGTATTAQNEKEVELSPIGTFTTSTTLAGTPPLEATEQKCDEEASHRPSFSLLSKLRGLWKGRSPPPVPLELHVRTLQDIDIGFPNLALFADSDESFGVYRRFGYVQARILQDLQDELRVLEEQLDHTEHMIYDEEDNAFQQLCKRTGAQSDSDPRKILVEKLKAKWLEYTAQQLMAFNRPSNSEYNSVRTYLHQSQAVRGAEASWITHKDDLVTLRPGREHAWLDKGIERTLRLLHKPFPFLQKRIFCSPETARKTSDDDVVYYTKSRIEFLANVIITLAILLLLILPIYLLYHLVNAAPDGVMNGQQNAVCIGVLLVFTLLFSAILSLFTRARRHEILASAAAQFGFENSRVDVFRVFEVASDGLASCASMFHDFNE</sequence>
<accession>A0ACC3SD10</accession>
<dbReference type="Proteomes" id="UP001320706">
    <property type="component" value="Unassembled WGS sequence"/>
</dbReference>
<comment type="caution">
    <text evidence="1">The sequence shown here is derived from an EMBL/GenBank/DDBJ whole genome shotgun (WGS) entry which is preliminary data.</text>
</comment>
<dbReference type="EMBL" id="JAMKPW020000022">
    <property type="protein sequence ID" value="KAK8206628.1"/>
    <property type="molecule type" value="Genomic_DNA"/>
</dbReference>
<keyword evidence="2" id="KW-1185">Reference proteome</keyword>
<protein>
    <submittedName>
        <fullName evidence="1">Uncharacterized protein</fullName>
    </submittedName>
</protein>
<organism evidence="1 2">
    <name type="scientific">Zalaria obscura</name>
    <dbReference type="NCBI Taxonomy" id="2024903"/>
    <lineage>
        <taxon>Eukaryota</taxon>
        <taxon>Fungi</taxon>
        <taxon>Dikarya</taxon>
        <taxon>Ascomycota</taxon>
        <taxon>Pezizomycotina</taxon>
        <taxon>Dothideomycetes</taxon>
        <taxon>Dothideomycetidae</taxon>
        <taxon>Dothideales</taxon>
        <taxon>Zalariaceae</taxon>
        <taxon>Zalaria</taxon>
    </lineage>
</organism>
<reference evidence="1" key="1">
    <citation type="submission" date="2024-02" db="EMBL/GenBank/DDBJ databases">
        <title>Metagenome Assembled Genome of Zalaria obscura JY119.</title>
        <authorList>
            <person name="Vighnesh L."/>
            <person name="Jagadeeshwari U."/>
            <person name="Venkata Ramana C."/>
            <person name="Sasikala C."/>
        </authorList>
    </citation>
    <scope>NUCLEOTIDE SEQUENCE</scope>
    <source>
        <strain evidence="1">JY119</strain>
    </source>
</reference>